<reference evidence="2" key="2">
    <citation type="submission" date="2015-01" db="EMBL/GenBank/DDBJ databases">
        <title>Evolutionary Origins and Diversification of the Mycorrhizal Mutualists.</title>
        <authorList>
            <consortium name="DOE Joint Genome Institute"/>
            <consortium name="Mycorrhizal Genomics Consortium"/>
            <person name="Kohler A."/>
            <person name="Kuo A."/>
            <person name="Nagy L.G."/>
            <person name="Floudas D."/>
            <person name="Copeland A."/>
            <person name="Barry K.W."/>
            <person name="Cichocki N."/>
            <person name="Veneault-Fourrey C."/>
            <person name="LaButti K."/>
            <person name="Lindquist E.A."/>
            <person name="Lipzen A."/>
            <person name="Lundell T."/>
            <person name="Morin E."/>
            <person name="Murat C."/>
            <person name="Riley R."/>
            <person name="Ohm R."/>
            <person name="Sun H."/>
            <person name="Tunlid A."/>
            <person name="Henrissat B."/>
            <person name="Grigoriev I.V."/>
            <person name="Hibbett D.S."/>
            <person name="Martin F."/>
        </authorList>
    </citation>
    <scope>NUCLEOTIDE SEQUENCE [LARGE SCALE GENOMIC DNA]</scope>
    <source>
        <strain evidence="2">Ve08.2h10</strain>
    </source>
</reference>
<dbReference type="EMBL" id="KN828372">
    <property type="protein sequence ID" value="KIK75065.1"/>
    <property type="molecule type" value="Genomic_DNA"/>
</dbReference>
<reference evidence="1 2" key="1">
    <citation type="submission" date="2014-04" db="EMBL/GenBank/DDBJ databases">
        <authorList>
            <consortium name="DOE Joint Genome Institute"/>
            <person name="Kuo A."/>
            <person name="Kohler A."/>
            <person name="Jargeat P."/>
            <person name="Nagy L.G."/>
            <person name="Floudas D."/>
            <person name="Copeland A."/>
            <person name="Barry K.W."/>
            <person name="Cichocki N."/>
            <person name="Veneault-Fourrey C."/>
            <person name="LaButti K."/>
            <person name="Lindquist E.A."/>
            <person name="Lipzen A."/>
            <person name="Lundell T."/>
            <person name="Morin E."/>
            <person name="Murat C."/>
            <person name="Sun H."/>
            <person name="Tunlid A."/>
            <person name="Henrissat B."/>
            <person name="Grigoriev I.V."/>
            <person name="Hibbett D.S."/>
            <person name="Martin F."/>
            <person name="Nordberg H.P."/>
            <person name="Cantor M.N."/>
            <person name="Hua S.X."/>
        </authorList>
    </citation>
    <scope>NUCLEOTIDE SEQUENCE [LARGE SCALE GENOMIC DNA]</scope>
    <source>
        <strain evidence="1 2">Ve08.2h10</strain>
    </source>
</reference>
<dbReference type="InParanoid" id="A0A0D0DCK0"/>
<name>A0A0D0DCK0_9AGAM</name>
<feature type="non-terminal residue" evidence="1">
    <location>
        <position position="93"/>
    </location>
</feature>
<dbReference type="OrthoDB" id="2681403at2759"/>
<dbReference type="STRING" id="930991.A0A0D0DCK0"/>
<proteinExistence type="predicted"/>
<evidence type="ECO:0000313" key="2">
    <source>
        <dbReference type="Proteomes" id="UP000054538"/>
    </source>
</evidence>
<sequence length="93" mass="10561">MDDVLGNISKQWNKHHVVYMSNASMPREMLEKEFCVRFVSSSPHAAPLELIHGVKESIEKAASNGIIAWDCKLHHEVMLIPYKLFLAGDNPMQ</sequence>
<organism evidence="1 2">
    <name type="scientific">Paxillus rubicundulus Ve08.2h10</name>
    <dbReference type="NCBI Taxonomy" id="930991"/>
    <lineage>
        <taxon>Eukaryota</taxon>
        <taxon>Fungi</taxon>
        <taxon>Dikarya</taxon>
        <taxon>Basidiomycota</taxon>
        <taxon>Agaricomycotina</taxon>
        <taxon>Agaricomycetes</taxon>
        <taxon>Agaricomycetidae</taxon>
        <taxon>Boletales</taxon>
        <taxon>Paxilineae</taxon>
        <taxon>Paxillaceae</taxon>
        <taxon>Paxillus</taxon>
    </lineage>
</organism>
<accession>A0A0D0DCK0</accession>
<dbReference type="AlphaFoldDB" id="A0A0D0DCK0"/>
<evidence type="ECO:0000313" key="1">
    <source>
        <dbReference type="EMBL" id="KIK75065.1"/>
    </source>
</evidence>
<dbReference type="Proteomes" id="UP000054538">
    <property type="component" value="Unassembled WGS sequence"/>
</dbReference>
<protein>
    <submittedName>
        <fullName evidence="1">Uncharacterized protein</fullName>
    </submittedName>
</protein>
<gene>
    <name evidence="1" type="ORF">PAXRUDRAFT_69176</name>
</gene>
<keyword evidence="2" id="KW-1185">Reference proteome</keyword>
<dbReference type="HOGENOM" id="CLU_2405403_0_0_1"/>